<dbReference type="Proteomes" id="UP000026999">
    <property type="component" value="Segment"/>
</dbReference>
<protein>
    <submittedName>
        <fullName evidence="1">Uncharacterized protein</fullName>
    </submittedName>
</protein>
<gene>
    <name evidence="1" type="ORF">PHAGE6E_82</name>
</gene>
<dbReference type="KEGG" id="vg:19685823"/>
<name>A0A060AKX7_9CAUD</name>
<evidence type="ECO:0000313" key="1">
    <source>
        <dbReference type="EMBL" id="AIA64108.1"/>
    </source>
</evidence>
<keyword evidence="2" id="KW-1185">Reference proteome</keyword>
<sequence length="113" mass="13557">MSLIKQIEFTKEYENELFEIQLSYGMRDNKVNHYLMFKMWHVTDKVKGVKHIVSQEDIIDITSRPNIYEPIVDSEINNKDEINGFIKEKMKQIVDSDKINKEFIEVLKEMEEQ</sequence>
<proteinExistence type="predicted"/>
<dbReference type="EMBL" id="KJ804259">
    <property type="protein sequence ID" value="AIA64108.1"/>
    <property type="molecule type" value="Genomic_DNA"/>
</dbReference>
<organism evidence="1 2">
    <name type="scientific">Staphylococcus phage 6ec</name>
    <dbReference type="NCBI Taxonomy" id="1500386"/>
    <lineage>
        <taxon>Viruses</taxon>
        <taxon>Duplodnaviria</taxon>
        <taxon>Heunggongvirae</taxon>
        <taxon>Uroviricota</taxon>
        <taxon>Caudoviricetes</taxon>
        <taxon>Sextaecvirus</taxon>
        <taxon>Sextaecvirus sextaec</taxon>
    </lineage>
</organism>
<accession>A0A060AKX7</accession>
<evidence type="ECO:0000313" key="2">
    <source>
        <dbReference type="Proteomes" id="UP000026999"/>
    </source>
</evidence>
<dbReference type="OrthoDB" id="32076at10239"/>
<dbReference type="GeneID" id="19685823"/>
<dbReference type="RefSeq" id="YP_009042587.1">
    <property type="nucleotide sequence ID" value="NC_024355.1"/>
</dbReference>
<reference evidence="1 2" key="1">
    <citation type="journal article" date="2014" name="Genome Announc.">
        <title>Complete Genome Sequence of a Staphylococcus epidermidis Bacteriophage Isolated from the Anterior Nares of Humans.</title>
        <authorList>
            <person name="Aswani V.H."/>
            <person name="Tremblay D.M."/>
            <person name="Moineau S."/>
            <person name="Shukla S.K."/>
        </authorList>
    </citation>
    <scope>NUCLEOTIDE SEQUENCE [LARGE SCALE GENOMIC DNA]</scope>
</reference>